<dbReference type="EMBL" id="CAJNOK010024877">
    <property type="protein sequence ID" value="CAF1382815.1"/>
    <property type="molecule type" value="Genomic_DNA"/>
</dbReference>
<comment type="caution">
    <text evidence="11">The sequence shown here is derived from an EMBL/GenBank/DDBJ whole genome shotgun (WGS) entry which is preliminary data.</text>
</comment>
<feature type="transmembrane region" description="Helical" evidence="8">
    <location>
        <begin position="271"/>
        <end position="295"/>
    </location>
</feature>
<keyword evidence="6" id="KW-0675">Receptor</keyword>
<dbReference type="OrthoDB" id="10014426at2759"/>
<proteinExistence type="predicted"/>
<evidence type="ECO:0000256" key="1">
    <source>
        <dbReference type="ARBA" id="ARBA00004141"/>
    </source>
</evidence>
<evidence type="ECO:0000259" key="9">
    <source>
        <dbReference type="PROSITE" id="PS50262"/>
    </source>
</evidence>
<protein>
    <recommendedName>
        <fullName evidence="9">G-protein coupled receptors family 1 profile domain-containing protein</fullName>
    </recommendedName>
</protein>
<dbReference type="InterPro" id="IPR017452">
    <property type="entry name" value="GPCR_Rhodpsn_7TM"/>
</dbReference>
<keyword evidence="5 8" id="KW-0472">Membrane</keyword>
<dbReference type="EMBL" id="CAJNOQ010018221">
    <property type="protein sequence ID" value="CAF1422390.1"/>
    <property type="molecule type" value="Genomic_DNA"/>
</dbReference>
<dbReference type="GO" id="GO:0004930">
    <property type="term" value="F:G protein-coupled receptor activity"/>
    <property type="evidence" value="ECO:0007669"/>
    <property type="project" value="UniProtKB-KW"/>
</dbReference>
<dbReference type="Proteomes" id="UP000677228">
    <property type="component" value="Unassembled WGS sequence"/>
</dbReference>
<feature type="transmembrane region" description="Helical" evidence="8">
    <location>
        <begin position="172"/>
        <end position="199"/>
    </location>
</feature>
<dbReference type="PANTHER" id="PTHR24243">
    <property type="entry name" value="G-PROTEIN COUPLED RECEPTOR"/>
    <property type="match status" value="1"/>
</dbReference>
<dbReference type="Proteomes" id="UP000682733">
    <property type="component" value="Unassembled WGS sequence"/>
</dbReference>
<dbReference type="GO" id="GO:0005886">
    <property type="term" value="C:plasma membrane"/>
    <property type="evidence" value="ECO:0007669"/>
    <property type="project" value="TreeGrafter"/>
</dbReference>
<reference evidence="11" key="1">
    <citation type="submission" date="2021-02" db="EMBL/GenBank/DDBJ databases">
        <authorList>
            <person name="Nowell W R."/>
        </authorList>
    </citation>
    <scope>NUCLEOTIDE SEQUENCE</scope>
</reference>
<evidence type="ECO:0000256" key="2">
    <source>
        <dbReference type="ARBA" id="ARBA00022692"/>
    </source>
</evidence>
<dbReference type="Proteomes" id="UP000663829">
    <property type="component" value="Unassembled WGS sequence"/>
</dbReference>
<evidence type="ECO:0000256" key="3">
    <source>
        <dbReference type="ARBA" id="ARBA00022989"/>
    </source>
</evidence>
<evidence type="ECO:0000256" key="4">
    <source>
        <dbReference type="ARBA" id="ARBA00023040"/>
    </source>
</evidence>
<dbReference type="Proteomes" id="UP000681722">
    <property type="component" value="Unassembled WGS sequence"/>
</dbReference>
<keyword evidence="3 8" id="KW-1133">Transmembrane helix</keyword>
<organism evidence="11 14">
    <name type="scientific">Didymodactylos carnosus</name>
    <dbReference type="NCBI Taxonomy" id="1234261"/>
    <lineage>
        <taxon>Eukaryota</taxon>
        <taxon>Metazoa</taxon>
        <taxon>Spiralia</taxon>
        <taxon>Gnathifera</taxon>
        <taxon>Rotifera</taxon>
        <taxon>Eurotatoria</taxon>
        <taxon>Bdelloidea</taxon>
        <taxon>Philodinida</taxon>
        <taxon>Philodinidae</taxon>
        <taxon>Didymodactylos</taxon>
    </lineage>
</organism>
<evidence type="ECO:0000313" key="12">
    <source>
        <dbReference type="EMBL" id="CAF4191169.1"/>
    </source>
</evidence>
<dbReference type="Gene3D" id="1.20.1070.10">
    <property type="entry name" value="Rhodopsin 7-helix transmembrane proteins"/>
    <property type="match status" value="1"/>
</dbReference>
<evidence type="ECO:0000256" key="6">
    <source>
        <dbReference type="ARBA" id="ARBA00023170"/>
    </source>
</evidence>
<dbReference type="EMBL" id="CAJOBA010046574">
    <property type="protein sequence ID" value="CAF4191169.1"/>
    <property type="molecule type" value="Genomic_DNA"/>
</dbReference>
<evidence type="ECO:0000313" key="10">
    <source>
        <dbReference type="EMBL" id="CAF1382815.1"/>
    </source>
</evidence>
<evidence type="ECO:0000256" key="5">
    <source>
        <dbReference type="ARBA" id="ARBA00023136"/>
    </source>
</evidence>
<comment type="subcellular location">
    <subcellularLocation>
        <location evidence="1">Membrane</location>
        <topology evidence="1">Multi-pass membrane protein</topology>
    </subcellularLocation>
</comment>
<feature type="transmembrane region" description="Helical" evidence="8">
    <location>
        <begin position="135"/>
        <end position="160"/>
    </location>
</feature>
<dbReference type="SUPFAM" id="SSF81321">
    <property type="entry name" value="Family A G protein-coupled receptor-like"/>
    <property type="match status" value="1"/>
</dbReference>
<name>A0A815MSS9_9BILA</name>
<dbReference type="AlphaFoldDB" id="A0A815MSS9"/>
<gene>
    <name evidence="11" type="ORF">GPM918_LOCUS33754</name>
    <name evidence="10" type="ORF">OVA965_LOCUS32190</name>
    <name evidence="13" type="ORF">SRO942_LOCUS34441</name>
    <name evidence="12" type="ORF">TMI583_LOCUS33046</name>
</gene>
<feature type="domain" description="G-protein coupled receptors family 1 profile" evidence="9">
    <location>
        <begin position="35"/>
        <end position="292"/>
    </location>
</feature>
<keyword evidence="4" id="KW-0297">G-protein coupled receptor</keyword>
<keyword evidence="14" id="KW-1185">Reference proteome</keyword>
<dbReference type="PANTHER" id="PTHR24243:SF230">
    <property type="entry name" value="G-PROTEIN COUPLED RECEPTORS FAMILY 1 PROFILE DOMAIN-CONTAINING PROTEIN"/>
    <property type="match status" value="1"/>
</dbReference>
<keyword evidence="7" id="KW-0807">Transducer</keyword>
<evidence type="ECO:0000313" key="13">
    <source>
        <dbReference type="EMBL" id="CAF4304839.1"/>
    </source>
</evidence>
<keyword evidence="2 8" id="KW-0812">Transmembrane</keyword>
<dbReference type="EMBL" id="CAJOBC010083648">
    <property type="protein sequence ID" value="CAF4304839.1"/>
    <property type="molecule type" value="Genomic_DNA"/>
</dbReference>
<evidence type="ECO:0000256" key="7">
    <source>
        <dbReference type="ARBA" id="ARBA00023224"/>
    </source>
</evidence>
<feature type="transmembrane region" description="Helical" evidence="8">
    <location>
        <begin position="20"/>
        <end position="44"/>
    </location>
</feature>
<evidence type="ECO:0000313" key="11">
    <source>
        <dbReference type="EMBL" id="CAF1422390.1"/>
    </source>
</evidence>
<feature type="transmembrane region" description="Helical" evidence="8">
    <location>
        <begin position="227"/>
        <end position="251"/>
    </location>
</feature>
<dbReference type="PROSITE" id="PS50262">
    <property type="entry name" value="G_PROTEIN_RECEP_F1_2"/>
    <property type="match status" value="1"/>
</dbReference>
<accession>A0A815MSS9</accession>
<feature type="transmembrane region" description="Helical" evidence="8">
    <location>
        <begin position="97"/>
        <end position="115"/>
    </location>
</feature>
<sequence>MSKSTSFPSLIANLNSLQTQLTWCEIIHLVLGNTGNILNCVVFLQKPLRKNSCSKYFLASSVVNIFILNFGILTNLYSINYRNPLSYSFIYCKLRTYILHSLLMLSRTYIVLACIDRFALCSPHAKRRQFSRPHVADLLIPLTAIIWFIIPIHIPIFIIFEQQKCVMLGLYYIFFSIYALIFAGTAPPILMITFSLLAYQNIRRIRNRIQPDVGVSRVRIKNRDHQLMSMLFVEVVVYILSTVLYPLNTIYSALTLYDSRKNAERLSIENFLTFLTGAFLLYINNSSTFYIYCITSKTFRQELKKVCINHCLKYILKSHFNQTQTTQFSDVGLTQRPLAFKLKYQKERDVSIYPILEV</sequence>
<feature type="transmembrane region" description="Helical" evidence="8">
    <location>
        <begin position="56"/>
        <end position="77"/>
    </location>
</feature>
<evidence type="ECO:0000256" key="8">
    <source>
        <dbReference type="SAM" id="Phobius"/>
    </source>
</evidence>
<evidence type="ECO:0000313" key="14">
    <source>
        <dbReference type="Proteomes" id="UP000663829"/>
    </source>
</evidence>